<dbReference type="GO" id="GO:0003723">
    <property type="term" value="F:RNA binding"/>
    <property type="evidence" value="ECO:0007669"/>
    <property type="project" value="InterPro"/>
</dbReference>
<dbReference type="Gene3D" id="3.30.2350.10">
    <property type="entry name" value="Pseudouridine synthase"/>
    <property type="match status" value="1"/>
</dbReference>
<organism evidence="2">
    <name type="scientific">Heligmosomoides polygyrus</name>
    <name type="common">Parasitic roundworm</name>
    <dbReference type="NCBI Taxonomy" id="6339"/>
    <lineage>
        <taxon>Eukaryota</taxon>
        <taxon>Metazoa</taxon>
        <taxon>Ecdysozoa</taxon>
        <taxon>Nematoda</taxon>
        <taxon>Chromadorea</taxon>
        <taxon>Rhabditida</taxon>
        <taxon>Rhabditina</taxon>
        <taxon>Rhabditomorpha</taxon>
        <taxon>Strongyloidea</taxon>
        <taxon>Heligmosomidae</taxon>
        <taxon>Heligmosomoides</taxon>
    </lineage>
</organism>
<dbReference type="PANTHER" id="PTHR13464">
    <property type="entry name" value="TRANSCRIPTIONAL REGULATOR PROTEIN HCNGP"/>
    <property type="match status" value="1"/>
</dbReference>
<feature type="compositionally biased region" description="Polar residues" evidence="1">
    <location>
        <begin position="200"/>
        <end position="217"/>
    </location>
</feature>
<feature type="compositionally biased region" description="Basic and acidic residues" evidence="1">
    <location>
        <begin position="293"/>
        <end position="302"/>
    </location>
</feature>
<protein>
    <submittedName>
        <fullName evidence="4">AAA domain-containing protein</fullName>
    </submittedName>
</protein>
<dbReference type="PANTHER" id="PTHR13464:SF0">
    <property type="entry name" value="SAP30-BINDING PROTEIN"/>
    <property type="match status" value="1"/>
</dbReference>
<name>A0A3P7Z2V2_HELPZ</name>
<proteinExistence type="predicted"/>
<keyword evidence="3" id="KW-1185">Reference proteome</keyword>
<dbReference type="Proteomes" id="UP000050761">
    <property type="component" value="Unassembled WGS sequence"/>
</dbReference>
<dbReference type="AlphaFoldDB" id="A0A3P7Z2V2"/>
<evidence type="ECO:0000313" key="3">
    <source>
        <dbReference type="Proteomes" id="UP000050761"/>
    </source>
</evidence>
<feature type="compositionally biased region" description="Basic and acidic residues" evidence="1">
    <location>
        <begin position="177"/>
        <end position="198"/>
    </location>
</feature>
<dbReference type="GO" id="GO:0009982">
    <property type="term" value="F:pseudouridine synthase activity"/>
    <property type="evidence" value="ECO:0007669"/>
    <property type="project" value="InterPro"/>
</dbReference>
<dbReference type="GO" id="GO:0005634">
    <property type="term" value="C:nucleus"/>
    <property type="evidence" value="ECO:0007669"/>
    <property type="project" value="TreeGrafter"/>
</dbReference>
<evidence type="ECO:0000313" key="2">
    <source>
        <dbReference type="EMBL" id="VDO78037.1"/>
    </source>
</evidence>
<feature type="compositionally biased region" description="Polar residues" evidence="1">
    <location>
        <begin position="125"/>
        <end position="140"/>
    </location>
</feature>
<evidence type="ECO:0000256" key="1">
    <source>
        <dbReference type="SAM" id="MobiDB-lite"/>
    </source>
</evidence>
<feature type="compositionally biased region" description="Basic and acidic residues" evidence="1">
    <location>
        <begin position="233"/>
        <end position="242"/>
    </location>
</feature>
<dbReference type="WBParaSite" id="HPBE_0000883701-mRNA-1">
    <property type="protein sequence ID" value="HPBE_0000883701-mRNA-1"/>
    <property type="gene ID" value="HPBE_0000883701"/>
</dbReference>
<feature type="compositionally biased region" description="Basic and acidic residues" evidence="1">
    <location>
        <begin position="108"/>
        <end position="119"/>
    </location>
</feature>
<dbReference type="OrthoDB" id="1714508at2759"/>
<dbReference type="Pfam" id="PF07818">
    <property type="entry name" value="HCNGP"/>
    <property type="match status" value="1"/>
</dbReference>
<reference evidence="4" key="2">
    <citation type="submission" date="2019-09" db="UniProtKB">
        <authorList>
            <consortium name="WormBaseParasite"/>
        </authorList>
    </citation>
    <scope>IDENTIFICATION</scope>
</reference>
<evidence type="ECO:0000313" key="4">
    <source>
        <dbReference type="WBParaSite" id="HPBE_0000883701-mRNA-1"/>
    </source>
</evidence>
<feature type="region of interest" description="Disordered" evidence="1">
    <location>
        <begin position="100"/>
        <end position="217"/>
    </location>
</feature>
<dbReference type="GO" id="GO:0001522">
    <property type="term" value="P:pseudouridine synthesis"/>
    <property type="evidence" value="ECO:0007669"/>
    <property type="project" value="InterPro"/>
</dbReference>
<dbReference type="InterPro" id="IPR020103">
    <property type="entry name" value="PsdUridine_synth_cat_dom_sf"/>
</dbReference>
<sequence>MYYTHPQALRALIDPLSYLEQHFKTKASPQYTKIFTVQPGSPAIHVLGRRALDGREGRSLCTTGYRARDGDCRVRDELGCGRVSSASRPAADARMNTLAAYGDESDEESPRRRSFHVEPSEELPATNSQANSSVHSPRPQTDSDHSPPRPRRDSDTMFDDADTMFEEPRRYSSFSDNSDRSDTTEFREPPPPKRKEYHSPSPSIRTPTSKMPQVSSAVSLVSYGGVEDDREDAFERADRDAENAENAVSPSSPPSGMVEPRPPERIEDGTSTGSGGWTPRPFDSPLDGVDAEADTKRMDTPPHQEVSIPPPPTTECDPELIQIFYKHFERKAAGIDVNISVQERKDFQNPSSYEQLISSFGINEVATLLHPRLLTVDYPRCCRYEKIAEDQRKYMDSLNAAKNSSGAAKNSSASAKSSSATAKKLFPYSLFFKHAECHYDGHKTIRAAMFVETRHSLFSPSSGPSRRISQLLRSATHPKTFSYVEQLTNYLKNNFILHEPAGVSGRFLIVPKPYGVSCVGEPQKEGGVFENSVFNRKDSDEAPVKKLVDRRVTIMDCIPGLAKQFNEPNLTFCTGLKRYLSGAIVLPASNVDFENIKRSIQYVAGRPANCSLHYRALAILLSSPPSTKGTLSGYATFQTNGKVSEYIFVEKSVGKRARTGKFAVAGSMEWRVLDRRFGCSLVEFTVDKFARHLPRLMFSHLLCPILGDELYGGRLIEIDGRPATIQPKDLYRARHARFFPKELTQLFDVTAPELQKSMPLYCHVHSTFFPRYGWMLGRPRSEQDVADLYANTPPPNHFLAMVEALEMNEALMKYFQEDDADEEDEQLIGGDTKF</sequence>
<feature type="region of interest" description="Disordered" evidence="1">
    <location>
        <begin position="231"/>
        <end position="315"/>
    </location>
</feature>
<dbReference type="SUPFAM" id="SSF55120">
    <property type="entry name" value="Pseudouridine synthase"/>
    <property type="match status" value="1"/>
</dbReference>
<reference evidence="2 3" key="1">
    <citation type="submission" date="2018-11" db="EMBL/GenBank/DDBJ databases">
        <authorList>
            <consortium name="Pathogen Informatics"/>
        </authorList>
    </citation>
    <scope>NUCLEOTIDE SEQUENCE [LARGE SCALE GENOMIC DNA]</scope>
</reference>
<dbReference type="GO" id="GO:0006355">
    <property type="term" value="P:regulation of DNA-templated transcription"/>
    <property type="evidence" value="ECO:0007669"/>
    <property type="project" value="InterPro"/>
</dbReference>
<accession>A0A3P7Z2V2</accession>
<dbReference type="InterPro" id="IPR012479">
    <property type="entry name" value="SAP30BP"/>
</dbReference>
<gene>
    <name evidence="2" type="ORF">HPBE_LOCUS8838</name>
</gene>
<feature type="compositionally biased region" description="Acidic residues" evidence="1">
    <location>
        <begin position="156"/>
        <end position="165"/>
    </location>
</feature>
<feature type="compositionally biased region" description="Basic and acidic residues" evidence="1">
    <location>
        <begin position="141"/>
        <end position="155"/>
    </location>
</feature>
<dbReference type="EMBL" id="UZAH01026267">
    <property type="protein sequence ID" value="VDO78037.1"/>
    <property type="molecule type" value="Genomic_DNA"/>
</dbReference>